<keyword evidence="4" id="KW-1185">Reference proteome</keyword>
<evidence type="ECO:0000313" key="3">
    <source>
        <dbReference type="EMBL" id="KIK51491.1"/>
    </source>
</evidence>
<feature type="region of interest" description="Disordered" evidence="2">
    <location>
        <begin position="380"/>
        <end position="445"/>
    </location>
</feature>
<name>A0A0D0BB03_9AGAR</name>
<feature type="compositionally biased region" description="Polar residues" evidence="2">
    <location>
        <begin position="429"/>
        <end position="445"/>
    </location>
</feature>
<dbReference type="Gene3D" id="1.20.5.340">
    <property type="match status" value="1"/>
</dbReference>
<organism evidence="3 4">
    <name type="scientific">Collybiopsis luxurians FD-317 M1</name>
    <dbReference type="NCBI Taxonomy" id="944289"/>
    <lineage>
        <taxon>Eukaryota</taxon>
        <taxon>Fungi</taxon>
        <taxon>Dikarya</taxon>
        <taxon>Basidiomycota</taxon>
        <taxon>Agaricomycotina</taxon>
        <taxon>Agaricomycetes</taxon>
        <taxon>Agaricomycetidae</taxon>
        <taxon>Agaricales</taxon>
        <taxon>Marasmiineae</taxon>
        <taxon>Omphalotaceae</taxon>
        <taxon>Collybiopsis</taxon>
        <taxon>Collybiopsis luxurians</taxon>
    </lineage>
</organism>
<gene>
    <name evidence="3" type="ORF">GYMLUDRAFT_50515</name>
</gene>
<dbReference type="SUPFAM" id="SSF57997">
    <property type="entry name" value="Tropomyosin"/>
    <property type="match status" value="1"/>
</dbReference>
<dbReference type="AlphaFoldDB" id="A0A0D0BB03"/>
<dbReference type="EMBL" id="KN834862">
    <property type="protein sequence ID" value="KIK51491.1"/>
    <property type="molecule type" value="Genomic_DNA"/>
</dbReference>
<evidence type="ECO:0000256" key="1">
    <source>
        <dbReference type="SAM" id="Coils"/>
    </source>
</evidence>
<accession>A0A0D0BB03</accession>
<sequence length="445" mass="49865">MTSSDQRSTDSLQISVLTKALEDAQNRVAVLEQQVKNLEQLETENSRLTKQNHDYKDRSIVIKNEEQVPKLALLDSGDVKELQAKAQRLEAELTESRDKLAKLETEQLESKETAQKLAQELKEANSRSESLSLDLDTVKAELSALTAKYQKAKSKKKEAESDLQSLREKVEGLEATIAENQKPVTALARIQTHLQLLPRLSQKIDRISFKLPNKVSAAALADYLERVAPRDPIWTEHSLIFLPVGYTSLSAQCCSDQHFLVCVPFTQKIPNSSILVRSPFKNRTGQTQELFTMPNGQILYMGTYECIGTKEYAPTGMKLPAAIPVKNIVNVVHSQFLQHPKQGVPSYQQLCKWYESGELSVEFIILKSVGFDAELAQALKKEKQRHHSQHAGKKRKPQGKAQRPGPSRDGSEGSEITEPPSKRRKMTTRDGSCSTRTSLSSDEED</sequence>
<reference evidence="3 4" key="1">
    <citation type="submission" date="2014-04" db="EMBL/GenBank/DDBJ databases">
        <title>Evolutionary Origins and Diversification of the Mycorrhizal Mutualists.</title>
        <authorList>
            <consortium name="DOE Joint Genome Institute"/>
            <consortium name="Mycorrhizal Genomics Consortium"/>
            <person name="Kohler A."/>
            <person name="Kuo A."/>
            <person name="Nagy L.G."/>
            <person name="Floudas D."/>
            <person name="Copeland A."/>
            <person name="Barry K.W."/>
            <person name="Cichocki N."/>
            <person name="Veneault-Fourrey C."/>
            <person name="LaButti K."/>
            <person name="Lindquist E.A."/>
            <person name="Lipzen A."/>
            <person name="Lundell T."/>
            <person name="Morin E."/>
            <person name="Murat C."/>
            <person name="Riley R."/>
            <person name="Ohm R."/>
            <person name="Sun H."/>
            <person name="Tunlid A."/>
            <person name="Henrissat B."/>
            <person name="Grigoriev I.V."/>
            <person name="Hibbett D.S."/>
            <person name="Martin F."/>
        </authorList>
    </citation>
    <scope>NUCLEOTIDE SEQUENCE [LARGE SCALE GENOMIC DNA]</scope>
    <source>
        <strain evidence="3 4">FD-317 M1</strain>
    </source>
</reference>
<evidence type="ECO:0000313" key="4">
    <source>
        <dbReference type="Proteomes" id="UP000053593"/>
    </source>
</evidence>
<protein>
    <submittedName>
        <fullName evidence="3">Uncharacterized protein</fullName>
    </submittedName>
</protein>
<feature type="coiled-coil region" evidence="1">
    <location>
        <begin position="14"/>
        <end position="176"/>
    </location>
</feature>
<dbReference type="PANTHER" id="PTHR23159:SF31">
    <property type="entry name" value="CENTROSOME-ASSOCIATED PROTEIN CEP250 ISOFORM X1"/>
    <property type="match status" value="1"/>
</dbReference>
<dbReference type="HOGENOM" id="CLU_615475_0_0_1"/>
<keyword evidence="1" id="KW-0175">Coiled coil</keyword>
<dbReference type="Proteomes" id="UP000053593">
    <property type="component" value="Unassembled WGS sequence"/>
</dbReference>
<feature type="compositionally biased region" description="Basic residues" evidence="2">
    <location>
        <begin position="382"/>
        <end position="398"/>
    </location>
</feature>
<proteinExistence type="predicted"/>
<dbReference type="PANTHER" id="PTHR23159">
    <property type="entry name" value="CENTROSOMAL PROTEIN 2"/>
    <property type="match status" value="1"/>
</dbReference>
<evidence type="ECO:0000256" key="2">
    <source>
        <dbReference type="SAM" id="MobiDB-lite"/>
    </source>
</evidence>